<comment type="caution">
    <text evidence="1">The sequence shown here is derived from an EMBL/GenBank/DDBJ whole genome shotgun (WGS) entry which is preliminary data.</text>
</comment>
<proteinExistence type="predicted"/>
<gene>
    <name evidence="1" type="ORF">CK510_21665</name>
</gene>
<accession>A0A2A2TE34</accession>
<keyword evidence="2" id="KW-1185">Reference proteome</keyword>
<sequence>MPFLDDSAIVSSNSNIITSQDIPASPIIGDIWNEIDSENNLIQKWNYLSRNNNNAWMGEVQDFPFPDVSMSQSQIYQLNWRFNYFIKSFYGSYYSNSAMPSNGFLTRRLMLGNRSNLISSNLIAPILFAGKAATINDTIRTTVNVLVTTAEINNEITPTKINLLGNYPASSGSFTVSINNYFVSSGFSYQLVRK</sequence>
<dbReference type="OrthoDB" id="522975at2"/>
<dbReference type="EMBL" id="NTFS01000295">
    <property type="protein sequence ID" value="PAX52014.1"/>
    <property type="molecule type" value="Genomic_DNA"/>
</dbReference>
<evidence type="ECO:0000313" key="1">
    <source>
        <dbReference type="EMBL" id="PAX52014.1"/>
    </source>
</evidence>
<evidence type="ECO:0000313" key="2">
    <source>
        <dbReference type="Proteomes" id="UP000218238"/>
    </source>
</evidence>
<organism evidence="1 2">
    <name type="scientific">Brunnivagina elsteri CCALA 953</name>
    <dbReference type="NCBI Taxonomy" id="987040"/>
    <lineage>
        <taxon>Bacteria</taxon>
        <taxon>Bacillati</taxon>
        <taxon>Cyanobacteriota</taxon>
        <taxon>Cyanophyceae</taxon>
        <taxon>Nostocales</taxon>
        <taxon>Calotrichaceae</taxon>
        <taxon>Brunnivagina</taxon>
    </lineage>
</organism>
<reference evidence="1 2" key="1">
    <citation type="submission" date="2017-08" db="EMBL/GenBank/DDBJ databases">
        <title>Draft genome sequence of filamentous cyanobacterium Calothrix elsteri CCALA 953.</title>
        <authorList>
            <person name="Gagunashvili A.N."/>
            <person name="Elster J."/>
            <person name="Andresson O.S."/>
        </authorList>
    </citation>
    <scope>NUCLEOTIDE SEQUENCE [LARGE SCALE GENOMIC DNA]</scope>
    <source>
        <strain evidence="1 2">CCALA 953</strain>
    </source>
</reference>
<name>A0A2A2TE34_9CYAN</name>
<protein>
    <submittedName>
        <fullName evidence="1">Uncharacterized protein</fullName>
    </submittedName>
</protein>
<dbReference type="Proteomes" id="UP000218238">
    <property type="component" value="Unassembled WGS sequence"/>
</dbReference>
<dbReference type="AlphaFoldDB" id="A0A2A2TE34"/>
<dbReference type="RefSeq" id="WP_095723667.1">
    <property type="nucleotide sequence ID" value="NZ_NTFS01000295.1"/>
</dbReference>